<evidence type="ECO:0000256" key="3">
    <source>
        <dbReference type="ARBA" id="ARBA00022729"/>
    </source>
</evidence>
<dbReference type="PRINTS" id="PR00705">
    <property type="entry name" value="PAPAIN"/>
</dbReference>
<protein>
    <recommendedName>
        <fullName evidence="9">Peptidase C1A papain C-terminal domain-containing protein</fullName>
    </recommendedName>
</protein>
<dbReference type="GO" id="GO:0006508">
    <property type="term" value="P:proteolysis"/>
    <property type="evidence" value="ECO:0007669"/>
    <property type="project" value="UniProtKB-KW"/>
</dbReference>
<dbReference type="InterPro" id="IPR000668">
    <property type="entry name" value="Peptidase_C1A_C"/>
</dbReference>
<dbReference type="FunFam" id="3.90.70.10:FF:000031">
    <property type="entry name" value="Cathepsin B"/>
    <property type="match status" value="1"/>
</dbReference>
<feature type="chain" id="PRO_5035680267" description="Peptidase C1A papain C-terminal domain-containing protein" evidence="8">
    <location>
        <begin position="25"/>
        <end position="339"/>
    </location>
</feature>
<keyword evidence="4" id="KW-0378">Hydrolase</keyword>
<dbReference type="InterPro" id="IPR038765">
    <property type="entry name" value="Papain-like_cys_pep_sf"/>
</dbReference>
<evidence type="ECO:0000256" key="6">
    <source>
        <dbReference type="ARBA" id="ARBA00023145"/>
    </source>
</evidence>
<evidence type="ECO:0000256" key="8">
    <source>
        <dbReference type="SAM" id="SignalP"/>
    </source>
</evidence>
<dbReference type="SMART" id="SM00645">
    <property type="entry name" value="Pept_C1"/>
    <property type="match status" value="1"/>
</dbReference>
<dbReference type="SUPFAM" id="SSF54001">
    <property type="entry name" value="Cysteine proteinases"/>
    <property type="match status" value="1"/>
</dbReference>
<evidence type="ECO:0000256" key="1">
    <source>
        <dbReference type="ARBA" id="ARBA00008455"/>
    </source>
</evidence>
<dbReference type="InterPro" id="IPR025661">
    <property type="entry name" value="Pept_asp_AS"/>
</dbReference>
<evidence type="ECO:0000256" key="2">
    <source>
        <dbReference type="ARBA" id="ARBA00022670"/>
    </source>
</evidence>
<gene>
    <name evidence="10" type="ORF">ONB1V03_LOCUS7911</name>
</gene>
<dbReference type="PROSITE" id="PS00640">
    <property type="entry name" value="THIOL_PROTEASE_ASN"/>
    <property type="match status" value="1"/>
</dbReference>
<evidence type="ECO:0000256" key="4">
    <source>
        <dbReference type="ARBA" id="ARBA00022801"/>
    </source>
</evidence>
<keyword evidence="7" id="KW-1015">Disulfide bond</keyword>
<feature type="non-terminal residue" evidence="10">
    <location>
        <position position="1"/>
    </location>
</feature>
<dbReference type="EMBL" id="CAJPVJ010004231">
    <property type="protein sequence ID" value="CAG2168421.1"/>
    <property type="molecule type" value="Genomic_DNA"/>
</dbReference>
<dbReference type="PROSITE" id="PS00639">
    <property type="entry name" value="THIOL_PROTEASE_HIS"/>
    <property type="match status" value="1"/>
</dbReference>
<dbReference type="PANTHER" id="PTHR12411">
    <property type="entry name" value="CYSTEINE PROTEASE FAMILY C1-RELATED"/>
    <property type="match status" value="1"/>
</dbReference>
<accession>A0A7R9LZ65</accession>
<dbReference type="OrthoDB" id="640249at2759"/>
<dbReference type="InterPro" id="IPR013128">
    <property type="entry name" value="Peptidase_C1A"/>
</dbReference>
<dbReference type="Pfam" id="PF08127">
    <property type="entry name" value="Propeptide_C1"/>
    <property type="match status" value="1"/>
</dbReference>
<evidence type="ECO:0000313" key="11">
    <source>
        <dbReference type="Proteomes" id="UP000728032"/>
    </source>
</evidence>
<dbReference type="Pfam" id="PF00112">
    <property type="entry name" value="Peptidase_C1"/>
    <property type="match status" value="1"/>
</dbReference>
<keyword evidence="2" id="KW-0645">Protease</keyword>
<evidence type="ECO:0000313" key="10">
    <source>
        <dbReference type="EMBL" id="CAD7650633.1"/>
    </source>
</evidence>
<keyword evidence="3 8" id="KW-0732">Signal</keyword>
<name>A0A7R9LZ65_9ACAR</name>
<feature type="signal peptide" evidence="8">
    <location>
        <begin position="1"/>
        <end position="24"/>
    </location>
</feature>
<dbReference type="Proteomes" id="UP000728032">
    <property type="component" value="Unassembled WGS sequence"/>
</dbReference>
<evidence type="ECO:0000256" key="7">
    <source>
        <dbReference type="ARBA" id="ARBA00023157"/>
    </source>
</evidence>
<dbReference type="AlphaFoldDB" id="A0A7R9LZ65"/>
<evidence type="ECO:0000256" key="5">
    <source>
        <dbReference type="ARBA" id="ARBA00022807"/>
    </source>
</evidence>
<comment type="similarity">
    <text evidence="1">Belongs to the peptidase C1 family.</text>
</comment>
<dbReference type="InterPro" id="IPR025660">
    <property type="entry name" value="Pept_his_AS"/>
</dbReference>
<sequence length="339" mass="37758">QIIMSKYNLILVLLLTSYIAGSLQSPNSFKNVDQMIDYINSADTTWKAGKNFDDKYTLEYLKGLLGVRHSGQVSYDDSEPVVYEDLDIPESFDSRQQWPECRSLKVIRDQGACGSCWAVSTVSVISDRICIASKGRQQVEISVEDLLSCTHIGSCAHGGEPWYAHQEYIGRGLVSGGDYNSHEGCMPYTIAPCEHVGTGHYPPCPTTLVPTPQCENKCEAGYNGTYAQDKHFGSKRTLFANKTKDVQLEIMTNGPVVADFGVYEDFFQYKSGVYQHVTGQFAGNHAVRILGWGVENGVDYWLVANSWNEDWGDKGYFKIKRGNDECAFESLITSSLPKL</sequence>
<keyword evidence="6" id="KW-0865">Zymogen</keyword>
<dbReference type="InterPro" id="IPR000169">
    <property type="entry name" value="Pept_cys_AS"/>
</dbReference>
<feature type="domain" description="Peptidase C1A papain C-terminal" evidence="9">
    <location>
        <begin position="88"/>
        <end position="336"/>
    </location>
</feature>
<dbReference type="InterPro" id="IPR012599">
    <property type="entry name" value="Propeptide_C1A"/>
</dbReference>
<dbReference type="PROSITE" id="PS00139">
    <property type="entry name" value="THIOL_PROTEASE_CYS"/>
    <property type="match status" value="1"/>
</dbReference>
<dbReference type="Gene3D" id="3.90.70.10">
    <property type="entry name" value="Cysteine proteinases"/>
    <property type="match status" value="1"/>
</dbReference>
<organism evidence="10">
    <name type="scientific">Oppiella nova</name>
    <dbReference type="NCBI Taxonomy" id="334625"/>
    <lineage>
        <taxon>Eukaryota</taxon>
        <taxon>Metazoa</taxon>
        <taxon>Ecdysozoa</taxon>
        <taxon>Arthropoda</taxon>
        <taxon>Chelicerata</taxon>
        <taxon>Arachnida</taxon>
        <taxon>Acari</taxon>
        <taxon>Acariformes</taxon>
        <taxon>Sarcoptiformes</taxon>
        <taxon>Oribatida</taxon>
        <taxon>Brachypylina</taxon>
        <taxon>Oppioidea</taxon>
        <taxon>Oppiidae</taxon>
        <taxon>Oppiella</taxon>
    </lineage>
</organism>
<reference evidence="10" key="1">
    <citation type="submission" date="2020-11" db="EMBL/GenBank/DDBJ databases">
        <authorList>
            <person name="Tran Van P."/>
        </authorList>
    </citation>
    <scope>NUCLEOTIDE SEQUENCE</scope>
</reference>
<dbReference type="CDD" id="cd02620">
    <property type="entry name" value="Peptidase_C1A_CathepsinB"/>
    <property type="match status" value="1"/>
</dbReference>
<dbReference type="GO" id="GO:0004197">
    <property type="term" value="F:cysteine-type endopeptidase activity"/>
    <property type="evidence" value="ECO:0007669"/>
    <property type="project" value="InterPro"/>
</dbReference>
<evidence type="ECO:0000259" key="9">
    <source>
        <dbReference type="SMART" id="SM00645"/>
    </source>
</evidence>
<dbReference type="EMBL" id="OC919056">
    <property type="protein sequence ID" value="CAD7650633.1"/>
    <property type="molecule type" value="Genomic_DNA"/>
</dbReference>
<proteinExistence type="inferred from homology"/>
<keyword evidence="11" id="KW-1185">Reference proteome</keyword>
<keyword evidence="5" id="KW-0788">Thiol protease</keyword>